<keyword evidence="3" id="KW-0597">Phosphoprotein</keyword>
<evidence type="ECO:0000256" key="5">
    <source>
        <dbReference type="ARBA" id="ARBA00022777"/>
    </source>
</evidence>
<reference evidence="9" key="1">
    <citation type="journal article" date="2015" name="Nature">
        <title>Complex archaea that bridge the gap between prokaryotes and eukaryotes.</title>
        <authorList>
            <person name="Spang A."/>
            <person name="Saw J.H."/>
            <person name="Jorgensen S.L."/>
            <person name="Zaremba-Niedzwiedzka K."/>
            <person name="Martijn J."/>
            <person name="Lind A.E."/>
            <person name="van Eijk R."/>
            <person name="Schleper C."/>
            <person name="Guy L."/>
            <person name="Ettema T.J."/>
        </authorList>
    </citation>
    <scope>NUCLEOTIDE SEQUENCE</scope>
</reference>
<comment type="caution">
    <text evidence="9">The sequence shown here is derived from an EMBL/GenBank/DDBJ whole genome shotgun (WGS) entry which is preliminary data.</text>
</comment>
<sequence>VSVPMRMARDEEEQDLFQEVARDIAFALYNMEMEEKHKQAEEKIKEYAEKLEIRNLELKVETEKAKETDRLKSEFLANMSHEIRTPLTAISGAAYLLNESSLSSEQKKLCNIVAQSEKHLLQLINDILDLARIEAGEVRLAWEEFSLKETLEGLISSSRLEAEEKGIKLDLIYSDSLPARIISDKGKLIQIISNLVSNALKFTEKGKIEVRLESLADSKIEIFIKDTGIGIPEEKLPHIFNKFYQVNGTLRRQYQGTGLGLAIVKELVHLLGGEIKAHSTLKKGSTFSFSFPYRPVVEEIVPDKAEDKALSDIKQKARGDINILIAEDDDFNY</sequence>
<name>A0A0F8VGI7_9ZZZZ</name>
<comment type="catalytic activity">
    <reaction evidence="1">
        <text>ATP + protein L-histidine = ADP + protein N-phospho-L-histidine.</text>
        <dbReference type="EC" id="2.7.13.3"/>
    </reaction>
</comment>
<dbReference type="Gene3D" id="1.10.287.130">
    <property type="match status" value="1"/>
</dbReference>
<dbReference type="SMART" id="SM00387">
    <property type="entry name" value="HATPase_c"/>
    <property type="match status" value="1"/>
</dbReference>
<dbReference type="PANTHER" id="PTHR43711">
    <property type="entry name" value="TWO-COMPONENT HISTIDINE KINASE"/>
    <property type="match status" value="1"/>
</dbReference>
<evidence type="ECO:0000256" key="4">
    <source>
        <dbReference type="ARBA" id="ARBA00022679"/>
    </source>
</evidence>
<evidence type="ECO:0000256" key="2">
    <source>
        <dbReference type="ARBA" id="ARBA00012438"/>
    </source>
</evidence>
<dbReference type="EC" id="2.7.13.3" evidence="2"/>
<evidence type="ECO:0000259" key="8">
    <source>
        <dbReference type="PROSITE" id="PS50109"/>
    </source>
</evidence>
<protein>
    <recommendedName>
        <fullName evidence="2">histidine kinase</fullName>
        <ecNumber evidence="2">2.7.13.3</ecNumber>
    </recommendedName>
</protein>
<feature type="domain" description="Histidine kinase" evidence="8">
    <location>
        <begin position="78"/>
        <end position="295"/>
    </location>
</feature>
<dbReference type="PANTHER" id="PTHR43711:SF31">
    <property type="entry name" value="HISTIDINE KINASE"/>
    <property type="match status" value="1"/>
</dbReference>
<feature type="non-terminal residue" evidence="9">
    <location>
        <position position="333"/>
    </location>
</feature>
<organism evidence="9">
    <name type="scientific">marine sediment metagenome</name>
    <dbReference type="NCBI Taxonomy" id="412755"/>
    <lineage>
        <taxon>unclassified sequences</taxon>
        <taxon>metagenomes</taxon>
        <taxon>ecological metagenomes</taxon>
    </lineage>
</organism>
<dbReference type="FunFam" id="1.10.287.130:FF:000001">
    <property type="entry name" value="Two-component sensor histidine kinase"/>
    <property type="match status" value="1"/>
</dbReference>
<dbReference type="GO" id="GO:0000155">
    <property type="term" value="F:phosphorelay sensor kinase activity"/>
    <property type="evidence" value="ECO:0007669"/>
    <property type="project" value="InterPro"/>
</dbReference>
<keyword evidence="4" id="KW-0808">Transferase</keyword>
<evidence type="ECO:0000256" key="3">
    <source>
        <dbReference type="ARBA" id="ARBA00022553"/>
    </source>
</evidence>
<dbReference type="CDD" id="cd00082">
    <property type="entry name" value="HisKA"/>
    <property type="match status" value="1"/>
</dbReference>
<dbReference type="SUPFAM" id="SSF47384">
    <property type="entry name" value="Homodimeric domain of signal transducing histidine kinase"/>
    <property type="match status" value="1"/>
</dbReference>
<dbReference type="InterPro" id="IPR003661">
    <property type="entry name" value="HisK_dim/P_dom"/>
</dbReference>
<dbReference type="InterPro" id="IPR036890">
    <property type="entry name" value="HATPase_C_sf"/>
</dbReference>
<dbReference type="SUPFAM" id="SSF55874">
    <property type="entry name" value="ATPase domain of HSP90 chaperone/DNA topoisomerase II/histidine kinase"/>
    <property type="match status" value="1"/>
</dbReference>
<dbReference type="Pfam" id="PF02518">
    <property type="entry name" value="HATPase_c"/>
    <property type="match status" value="1"/>
</dbReference>
<dbReference type="EMBL" id="LAZR01070239">
    <property type="protein sequence ID" value="KKK43578.1"/>
    <property type="molecule type" value="Genomic_DNA"/>
</dbReference>
<dbReference type="InterPro" id="IPR003594">
    <property type="entry name" value="HATPase_dom"/>
</dbReference>
<keyword evidence="7" id="KW-0175">Coiled coil</keyword>
<dbReference type="AlphaFoldDB" id="A0A0F8VGI7"/>
<feature type="non-terminal residue" evidence="9">
    <location>
        <position position="1"/>
    </location>
</feature>
<dbReference type="InterPro" id="IPR036097">
    <property type="entry name" value="HisK_dim/P_sf"/>
</dbReference>
<dbReference type="Pfam" id="PF00512">
    <property type="entry name" value="HisKA"/>
    <property type="match status" value="1"/>
</dbReference>
<keyword evidence="5" id="KW-0418">Kinase</keyword>
<dbReference type="Gene3D" id="3.30.565.10">
    <property type="entry name" value="Histidine kinase-like ATPase, C-terminal domain"/>
    <property type="match status" value="1"/>
</dbReference>
<dbReference type="PRINTS" id="PR00344">
    <property type="entry name" value="BCTRLSENSOR"/>
</dbReference>
<keyword evidence="6" id="KW-0902">Two-component regulatory system</keyword>
<dbReference type="InterPro" id="IPR005467">
    <property type="entry name" value="His_kinase_dom"/>
</dbReference>
<dbReference type="PROSITE" id="PS50109">
    <property type="entry name" value="HIS_KIN"/>
    <property type="match status" value="1"/>
</dbReference>
<evidence type="ECO:0000313" key="9">
    <source>
        <dbReference type="EMBL" id="KKK43578.1"/>
    </source>
</evidence>
<evidence type="ECO:0000256" key="6">
    <source>
        <dbReference type="ARBA" id="ARBA00023012"/>
    </source>
</evidence>
<gene>
    <name evidence="9" type="ORF">LCGC14_3168180</name>
</gene>
<dbReference type="InterPro" id="IPR004358">
    <property type="entry name" value="Sig_transdc_His_kin-like_C"/>
</dbReference>
<dbReference type="CDD" id="cd16922">
    <property type="entry name" value="HATPase_EvgS-ArcB-TorS-like"/>
    <property type="match status" value="1"/>
</dbReference>
<dbReference type="InterPro" id="IPR050736">
    <property type="entry name" value="Sensor_HK_Regulatory"/>
</dbReference>
<evidence type="ECO:0000256" key="1">
    <source>
        <dbReference type="ARBA" id="ARBA00000085"/>
    </source>
</evidence>
<feature type="coiled-coil region" evidence="7">
    <location>
        <begin position="30"/>
        <end position="68"/>
    </location>
</feature>
<dbReference type="FunFam" id="3.30.565.10:FF:000010">
    <property type="entry name" value="Sensor histidine kinase RcsC"/>
    <property type="match status" value="1"/>
</dbReference>
<dbReference type="SMART" id="SM00388">
    <property type="entry name" value="HisKA"/>
    <property type="match status" value="1"/>
</dbReference>
<accession>A0A0F8VGI7</accession>
<evidence type="ECO:0000256" key="7">
    <source>
        <dbReference type="SAM" id="Coils"/>
    </source>
</evidence>
<proteinExistence type="predicted"/>